<dbReference type="EMBL" id="WTYP01000001">
    <property type="protein sequence ID" value="MXP47380.1"/>
    <property type="molecule type" value="Genomic_DNA"/>
</dbReference>
<name>A0A6I4V3L4_9SPHN</name>
<accession>A0A6I4V3L4</accession>
<evidence type="ECO:0000313" key="2">
    <source>
        <dbReference type="EMBL" id="MXP47380.1"/>
    </source>
</evidence>
<keyword evidence="3" id="KW-1185">Reference proteome</keyword>
<dbReference type="OrthoDB" id="7511418at2"/>
<evidence type="ECO:0000313" key="3">
    <source>
        <dbReference type="Proteomes" id="UP000471435"/>
    </source>
</evidence>
<feature type="compositionally biased region" description="Low complexity" evidence="1">
    <location>
        <begin position="51"/>
        <end position="85"/>
    </location>
</feature>
<feature type="region of interest" description="Disordered" evidence="1">
    <location>
        <begin position="45"/>
        <end position="107"/>
    </location>
</feature>
<organism evidence="2 3">
    <name type="scientific">Pontixanthobacter luteolus</name>
    <dbReference type="NCBI Taxonomy" id="295089"/>
    <lineage>
        <taxon>Bacteria</taxon>
        <taxon>Pseudomonadati</taxon>
        <taxon>Pseudomonadota</taxon>
        <taxon>Alphaproteobacteria</taxon>
        <taxon>Sphingomonadales</taxon>
        <taxon>Erythrobacteraceae</taxon>
        <taxon>Pontixanthobacter</taxon>
    </lineage>
</organism>
<dbReference type="Proteomes" id="UP000471435">
    <property type="component" value="Unassembled WGS sequence"/>
</dbReference>
<dbReference type="PROSITE" id="PS51257">
    <property type="entry name" value="PROKAR_LIPOPROTEIN"/>
    <property type="match status" value="1"/>
</dbReference>
<evidence type="ECO:0000256" key="1">
    <source>
        <dbReference type="SAM" id="MobiDB-lite"/>
    </source>
</evidence>
<proteinExistence type="predicted"/>
<protein>
    <submittedName>
        <fullName evidence="2">Uncharacterized protein</fullName>
    </submittedName>
</protein>
<dbReference type="RefSeq" id="WP_160730507.1">
    <property type="nucleotide sequence ID" value="NZ_WTYP01000001.1"/>
</dbReference>
<sequence length="107" mass="10690">MKRYLVPLIALSAVAGCNDEPAPVAQGGDDRAALGEVQEGSISDAMLPLDSVQSVSPPVRSSSGGSTERAAGASDGEADAAASSREPAESEQSESAPADENSEADSE</sequence>
<comment type="caution">
    <text evidence="2">The sequence shown here is derived from an EMBL/GenBank/DDBJ whole genome shotgun (WGS) entry which is preliminary data.</text>
</comment>
<reference evidence="2 3" key="1">
    <citation type="submission" date="2019-12" db="EMBL/GenBank/DDBJ databases">
        <title>Genomic-based taxomic classification of the family Erythrobacteraceae.</title>
        <authorList>
            <person name="Xu L."/>
        </authorList>
    </citation>
    <scope>NUCLEOTIDE SEQUENCE [LARGE SCALE GENOMIC DNA]</scope>
    <source>
        <strain evidence="2 3">SW-109</strain>
    </source>
</reference>
<dbReference type="AlphaFoldDB" id="A0A6I4V3L4"/>
<gene>
    <name evidence="2" type="ORF">GRI43_08245</name>
</gene>